<dbReference type="STRING" id="913774.A0A0C3HBD4"/>
<keyword evidence="2 9" id="KW-0158">Chromosome</keyword>
<dbReference type="PANTHER" id="PTHR14281">
    <property type="entry name" value="KINETOCHORE PROTEIN SPC25-RELATED"/>
    <property type="match status" value="1"/>
</dbReference>
<reference evidence="13" key="2">
    <citation type="submission" date="2015-01" db="EMBL/GenBank/DDBJ databases">
        <title>Evolutionary Origins and Diversification of the Mycorrhizal Mutualists.</title>
        <authorList>
            <consortium name="DOE Joint Genome Institute"/>
            <consortium name="Mycorrhizal Genomics Consortium"/>
            <person name="Kohler A."/>
            <person name="Kuo A."/>
            <person name="Nagy L.G."/>
            <person name="Floudas D."/>
            <person name="Copeland A."/>
            <person name="Barry K.W."/>
            <person name="Cichocki N."/>
            <person name="Veneault-Fourrey C."/>
            <person name="LaButti K."/>
            <person name="Lindquist E.A."/>
            <person name="Lipzen A."/>
            <person name="Lundell T."/>
            <person name="Morin E."/>
            <person name="Murat C."/>
            <person name="Riley R."/>
            <person name="Ohm R."/>
            <person name="Sun H."/>
            <person name="Tunlid A."/>
            <person name="Henrissat B."/>
            <person name="Grigoriev I.V."/>
            <person name="Hibbett D.S."/>
            <person name="Martin F."/>
        </authorList>
    </citation>
    <scope>NUCLEOTIDE SEQUENCE [LARGE SCALE GENOMIC DNA]</scope>
    <source>
        <strain evidence="13">Zn</strain>
    </source>
</reference>
<evidence type="ECO:0000256" key="5">
    <source>
        <dbReference type="ARBA" id="ARBA00022838"/>
    </source>
</evidence>
<dbReference type="GO" id="GO:0031262">
    <property type="term" value="C:Ndc80 complex"/>
    <property type="evidence" value="ECO:0007669"/>
    <property type="project" value="InterPro"/>
</dbReference>
<dbReference type="HOGENOM" id="CLU_065188_0_0_1"/>
<comment type="subunit">
    <text evidence="9">Component of the NDC80 complex.</text>
</comment>
<dbReference type="GO" id="GO:0005634">
    <property type="term" value="C:nucleus"/>
    <property type="evidence" value="ECO:0007669"/>
    <property type="project" value="UniProtKB-SubCell"/>
</dbReference>
<protein>
    <recommendedName>
        <fullName evidence="9">Kinetochore protein SPC25</fullName>
    </recommendedName>
</protein>
<comment type="function">
    <text evidence="9">Acts as a component of the essential kinetochore-associated NDC80 complex, which is required for chromosome segregation and spindle checkpoint activity.</text>
</comment>
<evidence type="ECO:0000256" key="3">
    <source>
        <dbReference type="ARBA" id="ARBA00022618"/>
    </source>
</evidence>
<gene>
    <name evidence="12" type="ORF">OIDMADRAFT_153801</name>
</gene>
<comment type="subcellular location">
    <subcellularLocation>
        <location evidence="9">Nucleus</location>
    </subcellularLocation>
    <subcellularLocation>
        <location evidence="9">Chromosome</location>
        <location evidence="9">Centromere</location>
        <location evidence="9">Kinetochore</location>
    </subcellularLocation>
</comment>
<evidence type="ECO:0000256" key="10">
    <source>
        <dbReference type="SAM" id="Coils"/>
    </source>
</evidence>
<evidence type="ECO:0000256" key="6">
    <source>
        <dbReference type="ARBA" id="ARBA00023054"/>
    </source>
</evidence>
<keyword evidence="3 9" id="KW-0132">Cell division</keyword>
<dbReference type="Proteomes" id="UP000054321">
    <property type="component" value="Unassembled WGS sequence"/>
</dbReference>
<dbReference type="OrthoDB" id="4056921at2759"/>
<feature type="coiled-coil region" evidence="10">
    <location>
        <begin position="115"/>
        <end position="149"/>
    </location>
</feature>
<sequence>MSTTFEPRLSTSLMRAPLSSADAPSMADSLPSINFGFDDLRDRMAKFTVRFDNFIEQGRKRVLEERNQFRMNIVELQEDQRMKKKDIEILSSKASTHQQMLSKEAAETNEMKAAIASLTAQRDSHQATRESLKQQIAETQKEIDARLAAQRAYAQHVNSQSRFNIPELEFWNSTLSLTIEGAGLDDRIKFIYTHIDNRDWTKEAWFELDTSKREYEIPYCKPKLEKEKVERVVEKVNEGRGLQILLKDMRDLFKEAMSE</sequence>
<dbReference type="EMBL" id="KN832871">
    <property type="protein sequence ID" value="KIN05551.1"/>
    <property type="molecule type" value="Genomic_DNA"/>
</dbReference>
<evidence type="ECO:0000256" key="2">
    <source>
        <dbReference type="ARBA" id="ARBA00022454"/>
    </source>
</evidence>
<evidence type="ECO:0000256" key="4">
    <source>
        <dbReference type="ARBA" id="ARBA00022776"/>
    </source>
</evidence>
<keyword evidence="13" id="KW-1185">Reference proteome</keyword>
<keyword evidence="8 9" id="KW-0137">Centromere</keyword>
<evidence type="ECO:0000313" key="13">
    <source>
        <dbReference type="Proteomes" id="UP000054321"/>
    </source>
</evidence>
<evidence type="ECO:0000313" key="12">
    <source>
        <dbReference type="EMBL" id="KIN05551.1"/>
    </source>
</evidence>
<keyword evidence="9" id="KW-0539">Nucleus</keyword>
<proteinExistence type="inferred from homology"/>
<dbReference type="InParanoid" id="A0A0C3HBD4"/>
<evidence type="ECO:0000259" key="11">
    <source>
        <dbReference type="Pfam" id="PF08234"/>
    </source>
</evidence>
<keyword evidence="7 9" id="KW-0131">Cell cycle</keyword>
<keyword evidence="6 10" id="KW-0175">Coiled coil</keyword>
<dbReference type="GO" id="GO:0007059">
    <property type="term" value="P:chromosome segregation"/>
    <property type="evidence" value="ECO:0007669"/>
    <property type="project" value="InterPro"/>
</dbReference>
<organism evidence="12 13">
    <name type="scientific">Oidiodendron maius (strain Zn)</name>
    <dbReference type="NCBI Taxonomy" id="913774"/>
    <lineage>
        <taxon>Eukaryota</taxon>
        <taxon>Fungi</taxon>
        <taxon>Dikarya</taxon>
        <taxon>Ascomycota</taxon>
        <taxon>Pezizomycotina</taxon>
        <taxon>Leotiomycetes</taxon>
        <taxon>Leotiomycetes incertae sedis</taxon>
        <taxon>Myxotrichaceae</taxon>
        <taxon>Oidiodendron</taxon>
    </lineage>
</organism>
<dbReference type="FunFam" id="3.30.457.50:FF:000001">
    <property type="entry name" value="Probable kinetochore protein spc25"/>
    <property type="match status" value="1"/>
</dbReference>
<keyword evidence="5 9" id="KW-0995">Kinetochore</keyword>
<reference evidence="12 13" key="1">
    <citation type="submission" date="2014-04" db="EMBL/GenBank/DDBJ databases">
        <authorList>
            <consortium name="DOE Joint Genome Institute"/>
            <person name="Kuo A."/>
            <person name="Martino E."/>
            <person name="Perotto S."/>
            <person name="Kohler A."/>
            <person name="Nagy L.G."/>
            <person name="Floudas D."/>
            <person name="Copeland A."/>
            <person name="Barry K.W."/>
            <person name="Cichocki N."/>
            <person name="Veneault-Fourrey C."/>
            <person name="LaButti K."/>
            <person name="Lindquist E.A."/>
            <person name="Lipzen A."/>
            <person name="Lundell T."/>
            <person name="Morin E."/>
            <person name="Murat C."/>
            <person name="Sun H."/>
            <person name="Tunlid A."/>
            <person name="Henrissat B."/>
            <person name="Grigoriev I.V."/>
            <person name="Hibbett D.S."/>
            <person name="Martin F."/>
            <person name="Nordberg H.P."/>
            <person name="Cantor M.N."/>
            <person name="Hua S.X."/>
        </authorList>
    </citation>
    <scope>NUCLEOTIDE SEQUENCE [LARGE SCALE GENOMIC DNA]</scope>
    <source>
        <strain evidence="12 13">Zn</strain>
    </source>
</reference>
<dbReference type="InterPro" id="IPR045143">
    <property type="entry name" value="Spc25"/>
</dbReference>
<evidence type="ECO:0000256" key="8">
    <source>
        <dbReference type="ARBA" id="ARBA00023328"/>
    </source>
</evidence>
<dbReference type="AlphaFoldDB" id="A0A0C3HBD4"/>
<keyword evidence="4 9" id="KW-0498">Mitosis</keyword>
<dbReference type="Gene3D" id="3.30.457.50">
    <property type="entry name" value="Chromosome segregation protein Spc25"/>
    <property type="match status" value="1"/>
</dbReference>
<feature type="domain" description="Chromosome segregation protein Spc25 C-terminal" evidence="11">
    <location>
        <begin position="185"/>
        <end position="254"/>
    </location>
</feature>
<dbReference type="InterPro" id="IPR013255">
    <property type="entry name" value="Spc25_C"/>
</dbReference>
<evidence type="ECO:0000256" key="7">
    <source>
        <dbReference type="ARBA" id="ARBA00023306"/>
    </source>
</evidence>
<dbReference type="Pfam" id="PF08234">
    <property type="entry name" value="Spindle_Spc25"/>
    <property type="match status" value="1"/>
</dbReference>
<comment type="similarity">
    <text evidence="1 9">Belongs to the SPC25 family.</text>
</comment>
<name>A0A0C3HBD4_OIDMZ</name>
<dbReference type="GO" id="GO:0051301">
    <property type="term" value="P:cell division"/>
    <property type="evidence" value="ECO:0007669"/>
    <property type="project" value="UniProtKB-UniRule"/>
</dbReference>
<evidence type="ECO:0000256" key="9">
    <source>
        <dbReference type="RuleBase" id="RU367150"/>
    </source>
</evidence>
<dbReference type="CDD" id="cd23784">
    <property type="entry name" value="RWD_Spc25"/>
    <property type="match status" value="1"/>
</dbReference>
<dbReference type="PANTHER" id="PTHR14281:SF0">
    <property type="entry name" value="KINETOCHORE PROTEIN SPC25"/>
    <property type="match status" value="1"/>
</dbReference>
<accession>A0A0C3HBD4</accession>
<evidence type="ECO:0000256" key="1">
    <source>
        <dbReference type="ARBA" id="ARBA00006379"/>
    </source>
</evidence>